<accession>A0A1I1A6W7</accession>
<proteinExistence type="predicted"/>
<dbReference type="PROSITE" id="PS50850">
    <property type="entry name" value="MFS"/>
    <property type="match status" value="1"/>
</dbReference>
<keyword evidence="5 7" id="KW-1133">Transmembrane helix</keyword>
<dbReference type="Gene3D" id="1.20.1250.20">
    <property type="entry name" value="MFS general substrate transporter like domains"/>
    <property type="match status" value="1"/>
</dbReference>
<feature type="transmembrane region" description="Helical" evidence="7">
    <location>
        <begin position="358"/>
        <end position="380"/>
    </location>
</feature>
<gene>
    <name evidence="9" type="ORF">SAMN05216266_108245</name>
</gene>
<feature type="domain" description="Major facilitator superfamily (MFS) profile" evidence="8">
    <location>
        <begin position="15"/>
        <end position="454"/>
    </location>
</feature>
<evidence type="ECO:0000256" key="2">
    <source>
        <dbReference type="ARBA" id="ARBA00022448"/>
    </source>
</evidence>
<reference evidence="10" key="1">
    <citation type="submission" date="2016-10" db="EMBL/GenBank/DDBJ databases">
        <authorList>
            <person name="Varghese N."/>
            <person name="Submissions S."/>
        </authorList>
    </citation>
    <scope>NUCLEOTIDE SEQUENCE [LARGE SCALE GENOMIC DNA]</scope>
    <source>
        <strain evidence="10">CGMCC 4.3568</strain>
    </source>
</reference>
<feature type="transmembrane region" description="Helical" evidence="7">
    <location>
        <begin position="110"/>
        <end position="129"/>
    </location>
</feature>
<dbReference type="Proteomes" id="UP000243799">
    <property type="component" value="Unassembled WGS sequence"/>
</dbReference>
<protein>
    <submittedName>
        <fullName evidence="9">Major Facilitator Superfamily protein</fullName>
    </submittedName>
</protein>
<feature type="transmembrane region" description="Helical" evidence="7">
    <location>
        <begin position="167"/>
        <end position="186"/>
    </location>
</feature>
<keyword evidence="4 7" id="KW-0812">Transmembrane</keyword>
<keyword evidence="2" id="KW-0813">Transport</keyword>
<feature type="transmembrane region" description="Helical" evidence="7">
    <location>
        <begin position="82"/>
        <end position="104"/>
    </location>
</feature>
<keyword evidence="10" id="KW-1185">Reference proteome</keyword>
<dbReference type="CDD" id="cd17321">
    <property type="entry name" value="MFS_MMR_MDR_like"/>
    <property type="match status" value="1"/>
</dbReference>
<feature type="transmembrane region" description="Helical" evidence="7">
    <location>
        <begin position="304"/>
        <end position="326"/>
    </location>
</feature>
<evidence type="ECO:0000256" key="5">
    <source>
        <dbReference type="ARBA" id="ARBA00022989"/>
    </source>
</evidence>
<feature type="transmembrane region" description="Helical" evidence="7">
    <location>
        <begin position="12"/>
        <end position="38"/>
    </location>
</feature>
<dbReference type="EMBL" id="FOKG01000008">
    <property type="protein sequence ID" value="SFB33764.1"/>
    <property type="molecule type" value="Genomic_DNA"/>
</dbReference>
<feature type="transmembrane region" description="Helical" evidence="7">
    <location>
        <begin position="427"/>
        <end position="450"/>
    </location>
</feature>
<keyword evidence="3" id="KW-1003">Cell membrane</keyword>
<feature type="transmembrane region" description="Helical" evidence="7">
    <location>
        <begin position="272"/>
        <end position="292"/>
    </location>
</feature>
<dbReference type="InterPro" id="IPR020846">
    <property type="entry name" value="MFS_dom"/>
</dbReference>
<dbReference type="STRING" id="490629.SAMN05216266_108245"/>
<dbReference type="GO" id="GO:0005886">
    <property type="term" value="C:plasma membrane"/>
    <property type="evidence" value="ECO:0007669"/>
    <property type="project" value="UniProtKB-SubCell"/>
</dbReference>
<dbReference type="SUPFAM" id="SSF103473">
    <property type="entry name" value="MFS general substrate transporter"/>
    <property type="match status" value="1"/>
</dbReference>
<feature type="transmembrane region" description="Helical" evidence="7">
    <location>
        <begin position="50"/>
        <end position="70"/>
    </location>
</feature>
<keyword evidence="6 7" id="KW-0472">Membrane</keyword>
<evidence type="ECO:0000259" key="8">
    <source>
        <dbReference type="PROSITE" id="PS50850"/>
    </source>
</evidence>
<dbReference type="PANTHER" id="PTHR42718:SF46">
    <property type="entry name" value="BLR6921 PROTEIN"/>
    <property type="match status" value="1"/>
</dbReference>
<feature type="transmembrane region" description="Helical" evidence="7">
    <location>
        <begin position="401"/>
        <end position="421"/>
    </location>
</feature>
<evidence type="ECO:0000313" key="10">
    <source>
        <dbReference type="Proteomes" id="UP000243799"/>
    </source>
</evidence>
<dbReference type="RefSeq" id="WP_091673948.1">
    <property type="nucleotide sequence ID" value="NZ_FOKG01000008.1"/>
</dbReference>
<organism evidence="9 10">
    <name type="scientific">Amycolatopsis marina</name>
    <dbReference type="NCBI Taxonomy" id="490629"/>
    <lineage>
        <taxon>Bacteria</taxon>
        <taxon>Bacillati</taxon>
        <taxon>Actinomycetota</taxon>
        <taxon>Actinomycetes</taxon>
        <taxon>Pseudonocardiales</taxon>
        <taxon>Pseudonocardiaceae</taxon>
        <taxon>Amycolatopsis</taxon>
    </lineage>
</organism>
<evidence type="ECO:0000256" key="6">
    <source>
        <dbReference type="ARBA" id="ARBA00023136"/>
    </source>
</evidence>
<feature type="transmembrane region" description="Helical" evidence="7">
    <location>
        <begin position="233"/>
        <end position="251"/>
    </location>
</feature>
<feature type="transmembrane region" description="Helical" evidence="7">
    <location>
        <begin position="333"/>
        <end position="352"/>
    </location>
</feature>
<evidence type="ECO:0000313" key="9">
    <source>
        <dbReference type="EMBL" id="SFB33764.1"/>
    </source>
</evidence>
<evidence type="ECO:0000256" key="7">
    <source>
        <dbReference type="SAM" id="Phobius"/>
    </source>
</evidence>
<evidence type="ECO:0000256" key="4">
    <source>
        <dbReference type="ARBA" id="ARBA00022692"/>
    </source>
</evidence>
<dbReference type="Gene3D" id="1.20.1720.10">
    <property type="entry name" value="Multidrug resistance protein D"/>
    <property type="match status" value="1"/>
</dbReference>
<dbReference type="Pfam" id="PF07690">
    <property type="entry name" value="MFS_1"/>
    <property type="match status" value="1"/>
</dbReference>
<dbReference type="PANTHER" id="PTHR42718">
    <property type="entry name" value="MAJOR FACILITATOR SUPERFAMILY MULTIDRUG TRANSPORTER MFSC"/>
    <property type="match status" value="1"/>
</dbReference>
<sequence length="454" mass="45796">MTEATPVLERTRWSAVVAVALGVVLAALDMSVVAVALPALGADFGAGPQVTQWVLLGYSLPLVALSIPAGRWLDRAGPLPSFLLAVGGFGVASVLIAVAPTMSLLLTGRVLQGVFGSLVGVAAMPLVAISVRPEHRARAMSIVLTLIPISGVAGPAVGGVLADAYGWRSVFLINVPIVAAAMWAGARTIPARLPGRVGLPLPGGRLVREAVVLGVAATAFFLALDLLGRAEGGVLVAVLGLVTLAAVTVWMRLPESQPVRSLLGRRELSLPMVALPMITAGIAALNFLVPYFLSEVQQASPRVIGMALLTVSAGMAVFSPLAGVLADRLGNRPVTLTGAAVVLGGLVALLFVDTDTTALGLVWPLVLVGIGNGLFAGPNAAEIMARTPAALMGTSSGVTSLLRTLGFSLGPALGALAWTAAAGGVHGFVGGVAVVATTALLALVAVGVSIRLGR</sequence>
<evidence type="ECO:0000256" key="3">
    <source>
        <dbReference type="ARBA" id="ARBA00022475"/>
    </source>
</evidence>
<dbReference type="GO" id="GO:0022857">
    <property type="term" value="F:transmembrane transporter activity"/>
    <property type="evidence" value="ECO:0007669"/>
    <property type="project" value="InterPro"/>
</dbReference>
<comment type="subcellular location">
    <subcellularLocation>
        <location evidence="1">Cell membrane</location>
        <topology evidence="1">Multi-pass membrane protein</topology>
    </subcellularLocation>
</comment>
<feature type="transmembrane region" description="Helical" evidence="7">
    <location>
        <begin position="206"/>
        <end position="227"/>
    </location>
</feature>
<name>A0A1I1A6W7_9PSEU</name>
<dbReference type="InterPro" id="IPR036259">
    <property type="entry name" value="MFS_trans_sf"/>
</dbReference>
<feature type="transmembrane region" description="Helical" evidence="7">
    <location>
        <begin position="141"/>
        <end position="161"/>
    </location>
</feature>
<dbReference type="AlphaFoldDB" id="A0A1I1A6W7"/>
<evidence type="ECO:0000256" key="1">
    <source>
        <dbReference type="ARBA" id="ARBA00004651"/>
    </source>
</evidence>
<dbReference type="OrthoDB" id="9812221at2"/>
<dbReference type="InterPro" id="IPR011701">
    <property type="entry name" value="MFS"/>
</dbReference>